<dbReference type="OrthoDB" id="10257697at2759"/>
<dbReference type="AlphaFoldDB" id="A0A2A9PDP9"/>
<proteinExistence type="inferred from homology"/>
<name>A0A2A9PDP9_OPHUN</name>
<evidence type="ECO:0000313" key="4">
    <source>
        <dbReference type="EMBL" id="PFH59635.1"/>
    </source>
</evidence>
<reference evidence="4 5" key="2">
    <citation type="journal article" date="2017" name="Sci. Rep.">
        <title>Ant-infecting Ophiocordyceps genomes reveal a high diversity of potential behavioral manipulation genes and a possible major role for enterotoxins.</title>
        <authorList>
            <person name="de Bekker C."/>
            <person name="Ohm R.A."/>
            <person name="Evans H.C."/>
            <person name="Brachmann A."/>
            <person name="Hughes D.P."/>
        </authorList>
    </citation>
    <scope>NUCLEOTIDE SEQUENCE [LARGE SCALE GENOMIC DNA]</scope>
    <source>
        <strain evidence="4 5">SC16a</strain>
    </source>
</reference>
<dbReference type="EMBL" id="LAZP02000184">
    <property type="protein sequence ID" value="PFH59635.1"/>
    <property type="molecule type" value="Genomic_DNA"/>
</dbReference>
<sequence length="266" mass="29717">MSDDSQELRNRKVVPTQDDEPVKESVEVPKRPVKYQSSSRADADDSSVPWLDSLRVLTFLLVASCGLSYVISGGESWSWGVRPARPHYLRPEWWKAKLTGPLYLTPDELAAYDGSDPDKPLYLSVNGTIYDVSKGRHMYGPGASYHAFAGHDSSRAFITTCLDSGDNVPDVRGAEEAFLPIDDPDIDAHWTTAEMAALRARELADAKKRAHAALKNWVDFFQNSQKYHLVGYLKWDPAELDGKPKKPLCAKAQEGRVKRDPGNRRS</sequence>
<reference evidence="4 5" key="1">
    <citation type="journal article" date="2015" name="BMC Genomics">
        <title>Gene expression during zombie ant biting behavior reflects the complexity underlying fungal parasitic behavioral manipulation.</title>
        <authorList>
            <person name="de Bekker C."/>
            <person name="Ohm R.A."/>
            <person name="Loreto R.G."/>
            <person name="Sebastian A."/>
            <person name="Albert I."/>
            <person name="Merrow M."/>
            <person name="Brachmann A."/>
            <person name="Hughes D.P."/>
        </authorList>
    </citation>
    <scope>NUCLEOTIDE SEQUENCE [LARGE SCALE GENOMIC DNA]</scope>
    <source>
        <strain evidence="4 5">SC16a</strain>
    </source>
</reference>
<dbReference type="InterPro" id="IPR036400">
    <property type="entry name" value="Cyt_B5-like_heme/steroid_sf"/>
</dbReference>
<gene>
    <name evidence="4" type="ORF">XA68_12071</name>
</gene>
<dbReference type="PANTHER" id="PTHR10281">
    <property type="entry name" value="MEMBRANE-ASSOCIATED PROGESTERONE RECEPTOR COMPONENT-RELATED"/>
    <property type="match status" value="1"/>
</dbReference>
<evidence type="ECO:0000256" key="1">
    <source>
        <dbReference type="ARBA" id="ARBA00038357"/>
    </source>
</evidence>
<dbReference type="Gene3D" id="3.10.120.10">
    <property type="entry name" value="Cytochrome b5-like heme/steroid binding domain"/>
    <property type="match status" value="1"/>
</dbReference>
<feature type="compositionally biased region" description="Basic and acidic residues" evidence="2">
    <location>
        <begin position="20"/>
        <end position="30"/>
    </location>
</feature>
<evidence type="ECO:0000256" key="2">
    <source>
        <dbReference type="SAM" id="MobiDB-lite"/>
    </source>
</evidence>
<organism evidence="4 5">
    <name type="scientific">Ophiocordyceps unilateralis</name>
    <name type="common">Zombie-ant fungus</name>
    <name type="synonym">Torrubia unilateralis</name>
    <dbReference type="NCBI Taxonomy" id="268505"/>
    <lineage>
        <taxon>Eukaryota</taxon>
        <taxon>Fungi</taxon>
        <taxon>Dikarya</taxon>
        <taxon>Ascomycota</taxon>
        <taxon>Pezizomycotina</taxon>
        <taxon>Sordariomycetes</taxon>
        <taxon>Hypocreomycetidae</taxon>
        <taxon>Hypocreales</taxon>
        <taxon>Ophiocordycipitaceae</taxon>
        <taxon>Ophiocordyceps</taxon>
    </lineage>
</organism>
<protein>
    <recommendedName>
        <fullName evidence="3">Cytochrome b5 heme-binding domain-containing protein</fullName>
    </recommendedName>
</protein>
<dbReference type="FunFam" id="3.10.120.10:FF:000018">
    <property type="entry name" value="Heme/steroid binding domain protein, putative"/>
    <property type="match status" value="1"/>
</dbReference>
<accession>A0A2A9PDP9</accession>
<dbReference type="Pfam" id="PF00173">
    <property type="entry name" value="Cyt-b5"/>
    <property type="match status" value="1"/>
</dbReference>
<dbReference type="SUPFAM" id="SSF55856">
    <property type="entry name" value="Cytochrome b5-like heme/steroid binding domain"/>
    <property type="match status" value="1"/>
</dbReference>
<keyword evidence="5" id="KW-1185">Reference proteome</keyword>
<dbReference type="Proteomes" id="UP000037136">
    <property type="component" value="Unassembled WGS sequence"/>
</dbReference>
<feature type="domain" description="Cytochrome b5 heme-binding" evidence="3">
    <location>
        <begin position="104"/>
        <end position="187"/>
    </location>
</feature>
<dbReference type="InterPro" id="IPR001199">
    <property type="entry name" value="Cyt_B5-like_heme/steroid-bd"/>
</dbReference>
<dbReference type="PANTHER" id="PTHR10281:SF76">
    <property type="entry name" value="CALCUTTA CUP-RELATED"/>
    <property type="match status" value="1"/>
</dbReference>
<feature type="region of interest" description="Disordered" evidence="2">
    <location>
        <begin position="242"/>
        <end position="266"/>
    </location>
</feature>
<dbReference type="GO" id="GO:0012505">
    <property type="term" value="C:endomembrane system"/>
    <property type="evidence" value="ECO:0007669"/>
    <property type="project" value="TreeGrafter"/>
</dbReference>
<feature type="compositionally biased region" description="Basic and acidic residues" evidence="2">
    <location>
        <begin position="1"/>
        <end position="10"/>
    </location>
</feature>
<comment type="caution">
    <text evidence="4">The sequence shown here is derived from an EMBL/GenBank/DDBJ whole genome shotgun (WGS) entry which is preliminary data.</text>
</comment>
<dbReference type="GO" id="GO:0016020">
    <property type="term" value="C:membrane"/>
    <property type="evidence" value="ECO:0007669"/>
    <property type="project" value="TreeGrafter"/>
</dbReference>
<evidence type="ECO:0000313" key="5">
    <source>
        <dbReference type="Proteomes" id="UP000037136"/>
    </source>
</evidence>
<evidence type="ECO:0000259" key="3">
    <source>
        <dbReference type="SMART" id="SM01117"/>
    </source>
</evidence>
<dbReference type="STRING" id="268505.A0A2A9PDP9"/>
<dbReference type="InterPro" id="IPR050577">
    <property type="entry name" value="MAPR/NEUFC/NENF-like"/>
</dbReference>
<comment type="similarity">
    <text evidence="1">Belongs to the cytochrome b5 family. MAPR subfamily.</text>
</comment>
<feature type="region of interest" description="Disordered" evidence="2">
    <location>
        <begin position="1"/>
        <end position="46"/>
    </location>
</feature>
<feature type="compositionally biased region" description="Basic and acidic residues" evidence="2">
    <location>
        <begin position="253"/>
        <end position="266"/>
    </location>
</feature>
<dbReference type="SMART" id="SM01117">
    <property type="entry name" value="Cyt-b5"/>
    <property type="match status" value="1"/>
</dbReference>